<dbReference type="CDD" id="cd06462">
    <property type="entry name" value="Peptidase_S24_S26"/>
    <property type="match status" value="1"/>
</dbReference>
<dbReference type="InterPro" id="IPR036286">
    <property type="entry name" value="LexA/Signal_pep-like_sf"/>
</dbReference>
<dbReference type="Gene3D" id="2.10.109.10">
    <property type="entry name" value="Umud Fragment, subunit A"/>
    <property type="match status" value="1"/>
</dbReference>
<evidence type="ECO:0000313" key="2">
    <source>
        <dbReference type="EMBL" id="RIH91777.1"/>
    </source>
</evidence>
<dbReference type="Proteomes" id="UP000266178">
    <property type="component" value="Unassembled WGS sequence"/>
</dbReference>
<dbReference type="InterPro" id="IPR015927">
    <property type="entry name" value="Peptidase_S24_S26A/B/C"/>
</dbReference>
<dbReference type="SUPFAM" id="SSF51306">
    <property type="entry name" value="LexA/Signal peptidase"/>
    <property type="match status" value="1"/>
</dbReference>
<gene>
    <name evidence="2" type="primary">lexA_2</name>
    <name evidence="2" type="ORF">Mgrana_02354</name>
</gene>
<protein>
    <submittedName>
        <fullName evidence="2">LexA repressor</fullName>
        <ecNumber evidence="2">3.4.21.88</ecNumber>
    </submittedName>
</protein>
<comment type="caution">
    <text evidence="2">The sequence shown here is derived from an EMBL/GenBank/DDBJ whole genome shotgun (WGS) entry which is preliminary data.</text>
</comment>
<dbReference type="InterPro" id="IPR010982">
    <property type="entry name" value="Lambda_DNA-bd_dom_sf"/>
</dbReference>
<proteinExistence type="predicted"/>
<organism evidence="2 3">
    <name type="scientific">Meiothermus granaticius NBRC 107808</name>
    <dbReference type="NCBI Taxonomy" id="1227551"/>
    <lineage>
        <taxon>Bacteria</taxon>
        <taxon>Thermotogati</taxon>
        <taxon>Deinococcota</taxon>
        <taxon>Deinococci</taxon>
        <taxon>Thermales</taxon>
        <taxon>Thermaceae</taxon>
        <taxon>Meiothermus</taxon>
    </lineage>
</organism>
<keyword evidence="3" id="KW-1185">Reference proteome</keyword>
<keyword evidence="2" id="KW-0378">Hydrolase</keyword>
<reference evidence="2 3" key="1">
    <citation type="submission" date="2018-08" db="EMBL/GenBank/DDBJ databases">
        <title>Meiothermus granaticius genome AF-68 sequencing project.</title>
        <authorList>
            <person name="Da Costa M.S."/>
            <person name="Albuquerque L."/>
            <person name="Raposo P."/>
            <person name="Froufe H.J.C."/>
            <person name="Barroso C.S."/>
            <person name="Egas C."/>
        </authorList>
    </citation>
    <scope>NUCLEOTIDE SEQUENCE [LARGE SCALE GENOMIC DNA]</scope>
    <source>
        <strain evidence="2 3">AF-68</strain>
    </source>
</reference>
<accession>A0A399F4U5</accession>
<dbReference type="InterPro" id="IPR001387">
    <property type="entry name" value="Cro/C1-type_HTH"/>
</dbReference>
<dbReference type="OrthoDB" id="32197at2"/>
<dbReference type="AlphaFoldDB" id="A0A399F4U5"/>
<dbReference type="GO" id="GO:0004252">
    <property type="term" value="F:serine-type endopeptidase activity"/>
    <property type="evidence" value="ECO:0007669"/>
    <property type="project" value="UniProtKB-EC"/>
</dbReference>
<dbReference type="GO" id="GO:0003677">
    <property type="term" value="F:DNA binding"/>
    <property type="evidence" value="ECO:0007669"/>
    <property type="project" value="InterPro"/>
</dbReference>
<dbReference type="EMBL" id="QWLB01000033">
    <property type="protein sequence ID" value="RIH91777.1"/>
    <property type="molecule type" value="Genomic_DNA"/>
</dbReference>
<evidence type="ECO:0000313" key="3">
    <source>
        <dbReference type="Proteomes" id="UP000266178"/>
    </source>
</evidence>
<evidence type="ECO:0000259" key="1">
    <source>
        <dbReference type="Pfam" id="PF00717"/>
    </source>
</evidence>
<dbReference type="Pfam" id="PF00717">
    <property type="entry name" value="Peptidase_S24"/>
    <property type="match status" value="1"/>
</dbReference>
<feature type="domain" description="Peptidase S24/S26A/S26B/S26C" evidence="1">
    <location>
        <begin position="116"/>
        <end position="227"/>
    </location>
</feature>
<name>A0A399F4U5_9DEIN</name>
<dbReference type="EC" id="3.4.21.88" evidence="2"/>
<dbReference type="SUPFAM" id="SSF47413">
    <property type="entry name" value="lambda repressor-like DNA-binding domains"/>
    <property type="match status" value="1"/>
</dbReference>
<dbReference type="CDD" id="cd00093">
    <property type="entry name" value="HTH_XRE"/>
    <property type="match status" value="1"/>
</dbReference>
<sequence>MLRYLHSVPEAKERPAWAVAIKRRREQLGFTQWSVVEHAGDLFGQTTVSGIERGDIHPLSLGAEKFFGLLRALRWSLAEFSQATGIHIDYIRETLASEAIERAGPDGDVYVLPVIDAGAGPPWSNDGADTVEIFMPELRGYDRSRLFVVRVHGDSMQGYADDGTLVICYRDGLPERGKVVAVWLAGDGVVIKRYLGVENGLLLLGNDNRAYRAAFEAPEGSTVIGVAIGRFLRG</sequence>